<evidence type="ECO:0000256" key="4">
    <source>
        <dbReference type="ARBA" id="ARBA00022777"/>
    </source>
</evidence>
<dbReference type="Pfam" id="PF02518">
    <property type="entry name" value="HATPase_c"/>
    <property type="match status" value="1"/>
</dbReference>
<dbReference type="InterPro" id="IPR005467">
    <property type="entry name" value="His_kinase_dom"/>
</dbReference>
<accession>A0ABU7XHG3</accession>
<proteinExistence type="predicted"/>
<name>A0ABU7XHG3_9HYPH</name>
<evidence type="ECO:0000256" key="3">
    <source>
        <dbReference type="ARBA" id="ARBA00022679"/>
    </source>
</evidence>
<evidence type="ECO:0000259" key="6">
    <source>
        <dbReference type="PROSITE" id="PS50109"/>
    </source>
</evidence>
<dbReference type="PRINTS" id="PR00344">
    <property type="entry name" value="BCTRLSENSOR"/>
</dbReference>
<comment type="catalytic activity">
    <reaction evidence="1">
        <text>ATP + protein L-histidine = ADP + protein N-phospho-L-histidine.</text>
        <dbReference type="EC" id="2.7.13.3"/>
    </reaction>
</comment>
<dbReference type="Proteomes" id="UP001350748">
    <property type="component" value="Unassembled WGS sequence"/>
</dbReference>
<gene>
    <name evidence="7" type="ORF">V3H18_09805</name>
</gene>
<dbReference type="InterPro" id="IPR036890">
    <property type="entry name" value="HATPase_C_sf"/>
</dbReference>
<evidence type="ECO:0000313" key="7">
    <source>
        <dbReference type="EMBL" id="MEF3366825.1"/>
    </source>
</evidence>
<dbReference type="RefSeq" id="WP_332081843.1">
    <property type="nucleotide sequence ID" value="NZ_JAZHYN010000025.1"/>
</dbReference>
<sequence length="104" mass="10909">MATLGNQRAIECVITNLIDNALRAEPKHGAILVSVHADGVVAVTDHGVGVSAADREMIFEPFWRKSDATPGTGLGLSIAREIMDAHGGRIWVEDTAGGGATFNL</sequence>
<dbReference type="SUPFAM" id="SSF55874">
    <property type="entry name" value="ATPase domain of HSP90 chaperone/DNA topoisomerase II/histidine kinase"/>
    <property type="match status" value="1"/>
</dbReference>
<feature type="domain" description="Histidine kinase" evidence="6">
    <location>
        <begin position="1"/>
        <end position="104"/>
    </location>
</feature>
<dbReference type="GO" id="GO:0016301">
    <property type="term" value="F:kinase activity"/>
    <property type="evidence" value="ECO:0007669"/>
    <property type="project" value="UniProtKB-KW"/>
</dbReference>
<reference evidence="7 8" key="1">
    <citation type="submission" date="2024-02" db="EMBL/GenBank/DDBJ databases">
        <authorList>
            <person name="Grouzdev D."/>
        </authorList>
    </citation>
    <scope>NUCLEOTIDE SEQUENCE [LARGE SCALE GENOMIC DNA]</scope>
    <source>
        <strain evidence="7 8">9N</strain>
    </source>
</reference>
<dbReference type="InterPro" id="IPR050736">
    <property type="entry name" value="Sensor_HK_Regulatory"/>
</dbReference>
<dbReference type="InterPro" id="IPR003594">
    <property type="entry name" value="HATPase_dom"/>
</dbReference>
<keyword evidence="3" id="KW-0808">Transferase</keyword>
<dbReference type="PROSITE" id="PS50109">
    <property type="entry name" value="HIS_KIN"/>
    <property type="match status" value="1"/>
</dbReference>
<evidence type="ECO:0000256" key="5">
    <source>
        <dbReference type="ARBA" id="ARBA00023012"/>
    </source>
</evidence>
<evidence type="ECO:0000313" key="8">
    <source>
        <dbReference type="Proteomes" id="UP001350748"/>
    </source>
</evidence>
<evidence type="ECO:0000256" key="1">
    <source>
        <dbReference type="ARBA" id="ARBA00000085"/>
    </source>
</evidence>
<keyword evidence="4 7" id="KW-0418">Kinase</keyword>
<dbReference type="CDD" id="cd00075">
    <property type="entry name" value="HATPase"/>
    <property type="match status" value="1"/>
</dbReference>
<dbReference type="EC" id="2.7.13.3" evidence="2"/>
<protein>
    <recommendedName>
        <fullName evidence="2">histidine kinase</fullName>
        <ecNumber evidence="2">2.7.13.3</ecNumber>
    </recommendedName>
</protein>
<dbReference type="PANTHER" id="PTHR43711:SF1">
    <property type="entry name" value="HISTIDINE KINASE 1"/>
    <property type="match status" value="1"/>
</dbReference>
<dbReference type="EMBL" id="JAZHYN010000025">
    <property type="protein sequence ID" value="MEF3366825.1"/>
    <property type="molecule type" value="Genomic_DNA"/>
</dbReference>
<organism evidence="7 8">
    <name type="scientific">Methylocystis borbori</name>
    <dbReference type="NCBI Taxonomy" id="3118750"/>
    <lineage>
        <taxon>Bacteria</taxon>
        <taxon>Pseudomonadati</taxon>
        <taxon>Pseudomonadota</taxon>
        <taxon>Alphaproteobacteria</taxon>
        <taxon>Hyphomicrobiales</taxon>
        <taxon>Methylocystaceae</taxon>
        <taxon>Methylocystis</taxon>
    </lineage>
</organism>
<dbReference type="InterPro" id="IPR004358">
    <property type="entry name" value="Sig_transdc_His_kin-like_C"/>
</dbReference>
<dbReference type="SMART" id="SM00387">
    <property type="entry name" value="HATPase_c"/>
    <property type="match status" value="1"/>
</dbReference>
<keyword evidence="8" id="KW-1185">Reference proteome</keyword>
<keyword evidence="5" id="KW-0902">Two-component regulatory system</keyword>
<evidence type="ECO:0000256" key="2">
    <source>
        <dbReference type="ARBA" id="ARBA00012438"/>
    </source>
</evidence>
<dbReference type="PANTHER" id="PTHR43711">
    <property type="entry name" value="TWO-COMPONENT HISTIDINE KINASE"/>
    <property type="match status" value="1"/>
</dbReference>
<dbReference type="Gene3D" id="3.30.565.10">
    <property type="entry name" value="Histidine kinase-like ATPase, C-terminal domain"/>
    <property type="match status" value="1"/>
</dbReference>
<comment type="caution">
    <text evidence="7">The sequence shown here is derived from an EMBL/GenBank/DDBJ whole genome shotgun (WGS) entry which is preliminary data.</text>
</comment>